<keyword evidence="3 4" id="KW-0413">Isomerase</keyword>
<dbReference type="Gene3D" id="3.30.70.580">
    <property type="entry name" value="Pseudouridine synthase I, catalytic domain, N-terminal subdomain"/>
    <property type="match status" value="1"/>
</dbReference>
<accession>A0ABV7H1R4</accession>
<evidence type="ECO:0000256" key="3">
    <source>
        <dbReference type="ARBA" id="ARBA00023235"/>
    </source>
</evidence>
<dbReference type="InterPro" id="IPR020103">
    <property type="entry name" value="PsdUridine_synth_cat_dom_sf"/>
</dbReference>
<dbReference type="Gene3D" id="3.30.70.660">
    <property type="entry name" value="Pseudouridine synthase I, catalytic domain, C-terminal subdomain"/>
    <property type="match status" value="1"/>
</dbReference>
<dbReference type="CDD" id="cd02570">
    <property type="entry name" value="PseudoU_synth_EcTruA"/>
    <property type="match status" value="1"/>
</dbReference>
<feature type="binding site" evidence="4">
    <location>
        <position position="117"/>
    </location>
    <ligand>
        <name>substrate</name>
    </ligand>
</feature>
<dbReference type="PIRSF" id="PIRSF001430">
    <property type="entry name" value="tRNA_psdUrid_synth"/>
    <property type="match status" value="1"/>
</dbReference>
<evidence type="ECO:0000313" key="7">
    <source>
        <dbReference type="EMBL" id="MFC3146410.1"/>
    </source>
</evidence>
<comment type="caution">
    <text evidence="4">Lacks conserved residue(s) required for the propagation of feature annotation.</text>
</comment>
<evidence type="ECO:0000259" key="6">
    <source>
        <dbReference type="Pfam" id="PF01416"/>
    </source>
</evidence>
<proteinExistence type="inferred from homology"/>
<comment type="catalytic activity">
    <reaction evidence="4 5">
        <text>uridine(38/39/40) in tRNA = pseudouridine(38/39/40) in tRNA</text>
        <dbReference type="Rhea" id="RHEA:22376"/>
        <dbReference type="Rhea" id="RHEA-COMP:10085"/>
        <dbReference type="Rhea" id="RHEA-COMP:10087"/>
        <dbReference type="ChEBI" id="CHEBI:65314"/>
        <dbReference type="ChEBI" id="CHEBI:65315"/>
        <dbReference type="EC" id="5.4.99.12"/>
    </reaction>
</comment>
<dbReference type="InterPro" id="IPR001406">
    <property type="entry name" value="PsdUridine_synth_TruA"/>
</dbReference>
<dbReference type="Proteomes" id="UP001595556">
    <property type="component" value="Unassembled WGS sequence"/>
</dbReference>
<reference evidence="8" key="1">
    <citation type="journal article" date="2019" name="Int. J. Syst. Evol. Microbiol.">
        <title>The Global Catalogue of Microorganisms (GCM) 10K type strain sequencing project: providing services to taxonomists for standard genome sequencing and annotation.</title>
        <authorList>
            <consortium name="The Broad Institute Genomics Platform"/>
            <consortium name="The Broad Institute Genome Sequencing Center for Infectious Disease"/>
            <person name="Wu L."/>
            <person name="Ma J."/>
        </authorList>
    </citation>
    <scope>NUCLEOTIDE SEQUENCE [LARGE SCALE GENOMIC DNA]</scope>
    <source>
        <strain evidence="8">KCTC 52168</strain>
    </source>
</reference>
<evidence type="ECO:0000256" key="4">
    <source>
        <dbReference type="HAMAP-Rule" id="MF_00171"/>
    </source>
</evidence>
<comment type="subunit">
    <text evidence="4">Homodimer.</text>
</comment>
<dbReference type="HAMAP" id="MF_00171">
    <property type="entry name" value="TruA"/>
    <property type="match status" value="1"/>
</dbReference>
<keyword evidence="2 4" id="KW-0819">tRNA processing</keyword>
<feature type="domain" description="Pseudouridine synthase I TruA alpha/beta" evidence="6">
    <location>
        <begin position="150"/>
        <end position="252"/>
    </location>
</feature>
<evidence type="ECO:0000256" key="5">
    <source>
        <dbReference type="RuleBase" id="RU003792"/>
    </source>
</evidence>
<dbReference type="EC" id="5.4.99.12" evidence="4"/>
<dbReference type="InterPro" id="IPR020094">
    <property type="entry name" value="TruA/RsuA/RluB/E/F_N"/>
</dbReference>
<dbReference type="InterPro" id="IPR020097">
    <property type="entry name" value="PsdUridine_synth_TruA_a/b_dom"/>
</dbReference>
<evidence type="ECO:0000313" key="8">
    <source>
        <dbReference type="Proteomes" id="UP001595556"/>
    </source>
</evidence>
<comment type="caution">
    <text evidence="7">The sequence shown here is derived from an EMBL/GenBank/DDBJ whole genome shotgun (WGS) entry which is preliminary data.</text>
</comment>
<gene>
    <name evidence="4 7" type="primary">truA</name>
    <name evidence="7" type="ORF">ACFOEN_01995</name>
</gene>
<name>A0ABV7H1R4_9BURK</name>
<organism evidence="7 8">
    <name type="scientific">Piscinibacterium candidicorallinum</name>
    <dbReference type="NCBI Taxonomy" id="1793872"/>
    <lineage>
        <taxon>Bacteria</taxon>
        <taxon>Pseudomonadati</taxon>
        <taxon>Pseudomonadota</taxon>
        <taxon>Betaproteobacteria</taxon>
        <taxon>Burkholderiales</taxon>
        <taxon>Piscinibacterium</taxon>
    </lineage>
</organism>
<dbReference type="RefSeq" id="WP_377300682.1">
    <property type="nucleotide sequence ID" value="NZ_CP180191.1"/>
</dbReference>
<dbReference type="PANTHER" id="PTHR11142">
    <property type="entry name" value="PSEUDOURIDYLATE SYNTHASE"/>
    <property type="match status" value="1"/>
</dbReference>
<dbReference type="SUPFAM" id="SSF55120">
    <property type="entry name" value="Pseudouridine synthase"/>
    <property type="match status" value="1"/>
</dbReference>
<evidence type="ECO:0000256" key="2">
    <source>
        <dbReference type="ARBA" id="ARBA00022694"/>
    </source>
</evidence>
<dbReference type="InterPro" id="IPR020095">
    <property type="entry name" value="PsdUridine_synth_TruA_C"/>
</dbReference>
<comment type="similarity">
    <text evidence="1 4 5">Belongs to the tRNA pseudouridine synthase TruA family.</text>
</comment>
<dbReference type="Pfam" id="PF01416">
    <property type="entry name" value="PseudoU_synth_1"/>
    <property type="match status" value="2"/>
</dbReference>
<dbReference type="NCBIfam" id="TIGR00071">
    <property type="entry name" value="hisT_truA"/>
    <property type="match status" value="1"/>
</dbReference>
<feature type="active site" description="Nucleophile" evidence="4">
    <location>
        <position position="59"/>
    </location>
</feature>
<protein>
    <recommendedName>
        <fullName evidence="4">tRNA pseudouridine synthase A</fullName>
        <ecNumber evidence="4">5.4.99.12</ecNumber>
    </recommendedName>
    <alternativeName>
        <fullName evidence="4">tRNA pseudouridine(38-40) synthase</fullName>
    </alternativeName>
    <alternativeName>
        <fullName evidence="4">tRNA pseudouridylate synthase I</fullName>
    </alternativeName>
    <alternativeName>
        <fullName evidence="4">tRNA-uridine isomerase I</fullName>
    </alternativeName>
</protein>
<comment type="function">
    <text evidence="4">Formation of pseudouridine at positions 38, 39 and 40 in the anticodon stem and loop of transfer RNAs.</text>
</comment>
<feature type="domain" description="Pseudouridine synthase I TruA alpha/beta" evidence="6">
    <location>
        <begin position="9"/>
        <end position="110"/>
    </location>
</feature>
<dbReference type="GO" id="GO:0160147">
    <property type="term" value="F:tRNA pseudouridine(38-40) synthase activity"/>
    <property type="evidence" value="ECO:0007669"/>
    <property type="project" value="UniProtKB-EC"/>
</dbReference>
<keyword evidence="8" id="KW-1185">Reference proteome</keyword>
<sequence length="271" mass="29826">MRIALGISYQGADFQGWQSQPSGLGVQDAFEAALARFIGAPHVQADAPRWPTVCAGRTDASVHATAQVLHFDSPVQRDPASWVRGLNTFLPPTIAVHWAQPVSDEFHARFAAQWREYVYVIQDDPVRPSQLAPLVGWSFRPLDAAAMHRAAQCLPGEHDFSAFRAAECQAKSPVKLLHFIKVRRHGKFVLVRVRANAFLHHMVRNIVGCLVYVGQGRWPEGQLAQVLGSRSRAQAAPTFAAEGLYLTGVHYPEVFGVPDAADPAPWFAHLA</sequence>
<dbReference type="PANTHER" id="PTHR11142:SF0">
    <property type="entry name" value="TRNA PSEUDOURIDINE SYNTHASE-LIKE 1"/>
    <property type="match status" value="1"/>
</dbReference>
<dbReference type="EMBL" id="JBHRTI010000003">
    <property type="protein sequence ID" value="MFC3146410.1"/>
    <property type="molecule type" value="Genomic_DNA"/>
</dbReference>
<evidence type="ECO:0000256" key="1">
    <source>
        <dbReference type="ARBA" id="ARBA00009375"/>
    </source>
</evidence>